<keyword evidence="2" id="KW-1185">Reference proteome</keyword>
<evidence type="ECO:0000313" key="1">
    <source>
        <dbReference type="EMBL" id="KHS43379.1"/>
    </source>
</evidence>
<dbReference type="Proteomes" id="UP000031338">
    <property type="component" value="Unassembled WGS sequence"/>
</dbReference>
<comment type="caution">
    <text evidence="1">The sequence shown here is derived from an EMBL/GenBank/DDBJ whole genome shotgun (WGS) entry which is preliminary data.</text>
</comment>
<reference evidence="1 2" key="1">
    <citation type="submission" date="2014-10" db="EMBL/GenBank/DDBJ databases">
        <title>Draft genome sequence of Novosphingobium subterraneum DSM 12447.</title>
        <authorList>
            <person name="Gan H.M."/>
            <person name="Gan H.Y."/>
            <person name="Savka M.A."/>
        </authorList>
    </citation>
    <scope>NUCLEOTIDE SEQUENCE [LARGE SCALE GENOMIC DNA]</scope>
    <source>
        <strain evidence="1 2">DSM 12447</strain>
    </source>
</reference>
<organism evidence="1 2">
    <name type="scientific">Novosphingobium subterraneum</name>
    <dbReference type="NCBI Taxonomy" id="48936"/>
    <lineage>
        <taxon>Bacteria</taxon>
        <taxon>Pseudomonadati</taxon>
        <taxon>Pseudomonadota</taxon>
        <taxon>Alphaproteobacteria</taxon>
        <taxon>Sphingomonadales</taxon>
        <taxon>Sphingomonadaceae</taxon>
        <taxon>Novosphingobium</taxon>
    </lineage>
</organism>
<sequence>MSHEQTGSAWFAGFAGGQPDPERLSALARWCEQLAPTEQRKGFERVLLEIASPHTEEEGGRLNAAFDWIGVLADSGAFESAAVALIPRDAIFTGGRLKDGSFVAQVILDGGVGAHSREAQSLAMAWIAALLRAFARQAVETGALTAH</sequence>
<protein>
    <submittedName>
        <fullName evidence="1">Uncharacterized protein</fullName>
    </submittedName>
</protein>
<name>A0A0B8ZAW3_9SPHN</name>
<dbReference type="PATRIC" id="fig|48936.3.peg.3719"/>
<evidence type="ECO:0000313" key="2">
    <source>
        <dbReference type="Proteomes" id="UP000031338"/>
    </source>
</evidence>
<gene>
    <name evidence="1" type="ORF">NJ75_03687</name>
</gene>
<dbReference type="RefSeq" id="WP_039337068.1">
    <property type="nucleotide sequence ID" value="NZ_JBNNWK010000022.1"/>
</dbReference>
<proteinExistence type="predicted"/>
<dbReference type="STRING" id="48936.NJ75_03687"/>
<dbReference type="EMBL" id="JRVC01000022">
    <property type="protein sequence ID" value="KHS43379.1"/>
    <property type="molecule type" value="Genomic_DNA"/>
</dbReference>
<accession>A0A0B8ZAW3</accession>
<dbReference type="AlphaFoldDB" id="A0A0B8ZAW3"/>